<name>A0A0F9CPY9_9ZZZZ</name>
<dbReference type="EMBL" id="LAZR01043177">
    <property type="protein sequence ID" value="KKL07711.1"/>
    <property type="molecule type" value="Genomic_DNA"/>
</dbReference>
<dbReference type="AlphaFoldDB" id="A0A0F9CPY9"/>
<proteinExistence type="predicted"/>
<accession>A0A0F9CPY9</accession>
<protein>
    <submittedName>
        <fullName evidence="1">Uncharacterized protein</fullName>
    </submittedName>
</protein>
<reference evidence="1" key="1">
    <citation type="journal article" date="2015" name="Nature">
        <title>Complex archaea that bridge the gap between prokaryotes and eukaryotes.</title>
        <authorList>
            <person name="Spang A."/>
            <person name="Saw J.H."/>
            <person name="Jorgensen S.L."/>
            <person name="Zaremba-Niedzwiedzka K."/>
            <person name="Martijn J."/>
            <person name="Lind A.E."/>
            <person name="van Eijk R."/>
            <person name="Schleper C."/>
            <person name="Guy L."/>
            <person name="Ettema T.J."/>
        </authorList>
    </citation>
    <scope>NUCLEOTIDE SEQUENCE</scope>
</reference>
<organism evidence="1">
    <name type="scientific">marine sediment metagenome</name>
    <dbReference type="NCBI Taxonomy" id="412755"/>
    <lineage>
        <taxon>unclassified sequences</taxon>
        <taxon>metagenomes</taxon>
        <taxon>ecological metagenomes</taxon>
    </lineage>
</organism>
<feature type="non-terminal residue" evidence="1">
    <location>
        <position position="37"/>
    </location>
</feature>
<gene>
    <name evidence="1" type="ORF">LCGC14_2583310</name>
</gene>
<sequence length="37" mass="3964">MSLTKPLVVSRGLLKIGGAKADGTYFNPQEESKEVAK</sequence>
<evidence type="ECO:0000313" key="1">
    <source>
        <dbReference type="EMBL" id="KKL07711.1"/>
    </source>
</evidence>
<comment type="caution">
    <text evidence="1">The sequence shown here is derived from an EMBL/GenBank/DDBJ whole genome shotgun (WGS) entry which is preliminary data.</text>
</comment>